<organism evidence="3 4">
    <name type="scientific">Trapa incisa</name>
    <dbReference type="NCBI Taxonomy" id="236973"/>
    <lineage>
        <taxon>Eukaryota</taxon>
        <taxon>Viridiplantae</taxon>
        <taxon>Streptophyta</taxon>
        <taxon>Embryophyta</taxon>
        <taxon>Tracheophyta</taxon>
        <taxon>Spermatophyta</taxon>
        <taxon>Magnoliopsida</taxon>
        <taxon>eudicotyledons</taxon>
        <taxon>Gunneridae</taxon>
        <taxon>Pentapetalae</taxon>
        <taxon>rosids</taxon>
        <taxon>malvids</taxon>
        <taxon>Myrtales</taxon>
        <taxon>Lythraceae</taxon>
        <taxon>Trapa</taxon>
    </lineage>
</organism>
<dbReference type="AlphaFoldDB" id="A0AAN7KIU8"/>
<dbReference type="Proteomes" id="UP001345219">
    <property type="component" value="Chromosome 7"/>
</dbReference>
<dbReference type="PANTHER" id="PTHR34054:SF4">
    <property type="entry name" value="PROTEIN, PUTATIVE-RELATED"/>
    <property type="match status" value="1"/>
</dbReference>
<gene>
    <name evidence="3" type="ORF">SAY87_007601</name>
</gene>
<sequence length="273" mass="29827">MATSLGSMLTIVLSFIFSVLITVLLVQLICVKLRQRQFGRRSGSSRDREYFSSSTASTTTSTYFYPLTKELLYFFCWNNQSRSVDPPAVTAPDAPIGPPELEDISDILKWPGDFYVPPKFLFTISENCQEKEAIVREQKDISKVSTDGNVAASAPPEEVVMKKRASLRECLEVSQSIPAVETKTEVVDAATAAEEVLEDDVAVATPFSTPYTSPSYFTPWLSPAGDHHITIDTDNESPDSATRSNNEAPPFATIENGSEGVGLDSGKRAVCPP</sequence>
<name>A0AAN7KIU8_9MYRT</name>
<dbReference type="PANTHER" id="PTHR34054">
    <property type="entry name" value="EXPRESSED PROTEIN"/>
    <property type="match status" value="1"/>
</dbReference>
<keyword evidence="2" id="KW-0472">Membrane</keyword>
<protein>
    <submittedName>
        <fullName evidence="3">Uncharacterized protein</fullName>
    </submittedName>
</protein>
<reference evidence="3 4" key="1">
    <citation type="journal article" date="2023" name="Hortic Res">
        <title>Pangenome of water caltrop reveals structural variations and asymmetric subgenome divergence after allopolyploidization.</title>
        <authorList>
            <person name="Zhang X."/>
            <person name="Chen Y."/>
            <person name="Wang L."/>
            <person name="Yuan Y."/>
            <person name="Fang M."/>
            <person name="Shi L."/>
            <person name="Lu R."/>
            <person name="Comes H.P."/>
            <person name="Ma Y."/>
            <person name="Chen Y."/>
            <person name="Huang G."/>
            <person name="Zhou Y."/>
            <person name="Zheng Z."/>
            <person name="Qiu Y."/>
        </authorList>
    </citation>
    <scope>NUCLEOTIDE SEQUENCE [LARGE SCALE GENOMIC DNA]</scope>
    <source>
        <tissue evidence="3">Roots</tissue>
    </source>
</reference>
<feature type="transmembrane region" description="Helical" evidence="2">
    <location>
        <begin position="6"/>
        <end position="31"/>
    </location>
</feature>
<keyword evidence="2" id="KW-0812">Transmembrane</keyword>
<feature type="compositionally biased region" description="Polar residues" evidence="1">
    <location>
        <begin position="238"/>
        <end position="247"/>
    </location>
</feature>
<evidence type="ECO:0000313" key="3">
    <source>
        <dbReference type="EMBL" id="KAK4765959.1"/>
    </source>
</evidence>
<keyword evidence="4" id="KW-1185">Reference proteome</keyword>
<evidence type="ECO:0000313" key="4">
    <source>
        <dbReference type="Proteomes" id="UP001345219"/>
    </source>
</evidence>
<dbReference type="EMBL" id="JAXIOK010000007">
    <property type="protein sequence ID" value="KAK4765959.1"/>
    <property type="molecule type" value="Genomic_DNA"/>
</dbReference>
<accession>A0AAN7KIU8</accession>
<evidence type="ECO:0000256" key="1">
    <source>
        <dbReference type="SAM" id="MobiDB-lite"/>
    </source>
</evidence>
<dbReference type="InterPro" id="IPR045884">
    <property type="entry name" value="At5g59350-like"/>
</dbReference>
<comment type="caution">
    <text evidence="3">The sequence shown here is derived from an EMBL/GenBank/DDBJ whole genome shotgun (WGS) entry which is preliminary data.</text>
</comment>
<feature type="region of interest" description="Disordered" evidence="1">
    <location>
        <begin position="227"/>
        <end position="273"/>
    </location>
</feature>
<keyword evidence="2" id="KW-1133">Transmembrane helix</keyword>
<proteinExistence type="predicted"/>
<evidence type="ECO:0000256" key="2">
    <source>
        <dbReference type="SAM" id="Phobius"/>
    </source>
</evidence>